<dbReference type="AlphaFoldDB" id="A0A6D2I1C6"/>
<proteinExistence type="predicted"/>
<dbReference type="PROSITE" id="PS51257">
    <property type="entry name" value="PROKAR_LIPOPROTEIN"/>
    <property type="match status" value="1"/>
</dbReference>
<evidence type="ECO:0000313" key="1">
    <source>
        <dbReference type="EMBL" id="CAA7022234.1"/>
    </source>
</evidence>
<dbReference type="Proteomes" id="UP000467841">
    <property type="component" value="Unassembled WGS sequence"/>
</dbReference>
<name>A0A6D2I1C6_9BRAS</name>
<protein>
    <submittedName>
        <fullName evidence="1">Uncharacterized protein</fullName>
    </submittedName>
</protein>
<sequence>MAVKAIGCGTFVVLSCGYCGFKFAAMILPSLVACDALREEAIVERSKENIRKEDELNKWLETRVNKLSS</sequence>
<evidence type="ECO:0000313" key="2">
    <source>
        <dbReference type="Proteomes" id="UP000467841"/>
    </source>
</evidence>
<dbReference type="EMBL" id="CACVBM020000666">
    <property type="protein sequence ID" value="CAA7022234.1"/>
    <property type="molecule type" value="Genomic_DNA"/>
</dbReference>
<accession>A0A6D2I1C6</accession>
<keyword evidence="2" id="KW-1185">Reference proteome</keyword>
<reference evidence="1" key="1">
    <citation type="submission" date="2020-01" db="EMBL/GenBank/DDBJ databases">
        <authorList>
            <person name="Mishra B."/>
        </authorList>
    </citation>
    <scope>NUCLEOTIDE SEQUENCE [LARGE SCALE GENOMIC DNA]</scope>
</reference>
<gene>
    <name evidence="1" type="ORF">MERR_LOCUS9469</name>
</gene>
<organism evidence="1 2">
    <name type="scientific">Microthlaspi erraticum</name>
    <dbReference type="NCBI Taxonomy" id="1685480"/>
    <lineage>
        <taxon>Eukaryota</taxon>
        <taxon>Viridiplantae</taxon>
        <taxon>Streptophyta</taxon>
        <taxon>Embryophyta</taxon>
        <taxon>Tracheophyta</taxon>
        <taxon>Spermatophyta</taxon>
        <taxon>Magnoliopsida</taxon>
        <taxon>eudicotyledons</taxon>
        <taxon>Gunneridae</taxon>
        <taxon>Pentapetalae</taxon>
        <taxon>rosids</taxon>
        <taxon>malvids</taxon>
        <taxon>Brassicales</taxon>
        <taxon>Brassicaceae</taxon>
        <taxon>Coluteocarpeae</taxon>
        <taxon>Microthlaspi</taxon>
    </lineage>
</organism>
<comment type="caution">
    <text evidence="1">The sequence shown here is derived from an EMBL/GenBank/DDBJ whole genome shotgun (WGS) entry which is preliminary data.</text>
</comment>